<sequence length="374" mass="43147">MKLKKSSSSKFWPMQGKIHSEYEVTYDPFLIFVRHGKGRPSSADLFLKEFVIDFNQLISEGLTINEVHLEVKCHCFINDRPARAFLEKIIGHTGFFNRGRCFIAGCKPGSTAIFPYEECAPRTMLSFLLEVNSSHHRGTPSSRAIRPYPPSERPLDLIKSFILDFMHLGPLSNMKHLLLYWTTACGLKIPQQDIKRISKRMENTSKQIPEEFQRSTKSLENSPFYKATEYRFILLYSGSLLLKDILPEEMYKHFLLSSVAWRIISCDELIQKCMPLAKVYLKRCTHLYPEVKGEDSETLYAISLMHVADDVEEMGCNISFLTAFPSENNFKEVKSGLRSVYKPLQQLCTQFKCGLKNYKGPKIYKDEVFLSKKT</sequence>
<evidence type="ECO:0000313" key="2">
    <source>
        <dbReference type="Proteomes" id="UP001239111"/>
    </source>
</evidence>
<keyword evidence="2" id="KW-1185">Reference proteome</keyword>
<organism evidence="1 2">
    <name type="scientific">Eretmocerus hayati</name>
    <dbReference type="NCBI Taxonomy" id="131215"/>
    <lineage>
        <taxon>Eukaryota</taxon>
        <taxon>Metazoa</taxon>
        <taxon>Ecdysozoa</taxon>
        <taxon>Arthropoda</taxon>
        <taxon>Hexapoda</taxon>
        <taxon>Insecta</taxon>
        <taxon>Pterygota</taxon>
        <taxon>Neoptera</taxon>
        <taxon>Endopterygota</taxon>
        <taxon>Hymenoptera</taxon>
        <taxon>Apocrita</taxon>
        <taxon>Proctotrupomorpha</taxon>
        <taxon>Chalcidoidea</taxon>
        <taxon>Aphelinidae</taxon>
        <taxon>Aphelininae</taxon>
        <taxon>Eretmocerus</taxon>
    </lineage>
</organism>
<accession>A0ACC2PDT6</accession>
<gene>
    <name evidence="1" type="ORF">QAD02_017522</name>
</gene>
<comment type="caution">
    <text evidence="1">The sequence shown here is derived from an EMBL/GenBank/DDBJ whole genome shotgun (WGS) entry which is preliminary data.</text>
</comment>
<dbReference type="Proteomes" id="UP001239111">
    <property type="component" value="Chromosome 1"/>
</dbReference>
<name>A0ACC2PDT6_9HYME</name>
<proteinExistence type="predicted"/>
<dbReference type="EMBL" id="CM056741">
    <property type="protein sequence ID" value="KAJ8681730.1"/>
    <property type="molecule type" value="Genomic_DNA"/>
</dbReference>
<protein>
    <submittedName>
        <fullName evidence="1">Uncharacterized protein</fullName>
    </submittedName>
</protein>
<reference evidence="1" key="1">
    <citation type="submission" date="2023-04" db="EMBL/GenBank/DDBJ databases">
        <title>A chromosome-level genome assembly of the parasitoid wasp Eretmocerus hayati.</title>
        <authorList>
            <person name="Zhong Y."/>
            <person name="Liu S."/>
            <person name="Liu Y."/>
        </authorList>
    </citation>
    <scope>NUCLEOTIDE SEQUENCE</scope>
    <source>
        <strain evidence="1">ZJU_SS_LIU_2023</strain>
    </source>
</reference>
<evidence type="ECO:0000313" key="1">
    <source>
        <dbReference type="EMBL" id="KAJ8681730.1"/>
    </source>
</evidence>